<proteinExistence type="predicted"/>
<evidence type="ECO:0000313" key="4">
    <source>
        <dbReference type="Proteomes" id="UP000468581"/>
    </source>
</evidence>
<name>A0A6P0US45_9FLAO</name>
<sequence>MKTLLNYWCLLCMALFISCNGSSSDDDGTPTDDEGTTPGMTVTNAFAGLNFNRPVDLQSPNDNTDRIFVVEQRGVIRVFNNEADTTTSSVFLDIQSIVNDSDNEMGLLAMAFHPDYANNGYFYVNYTGAAGASFVSRFQVSATNANAADDSSELVLLTIPQPFTNHNGGQLAFGPDGFLYIASGDGGSGGDPQGNAQNRANLLGAILRIDVDQVSQGLNYAIPADNPFVNDNTARGEIFAYGLRNPWRMSFDTQTGTLWVGDVGQGNFEEIDIIESGNNYGWNILEGNDCFQANTCNQNGLTAPVFVYNHSNGDLSVTGGYVYRGSSLPSLQGQYIYADFVSGRIWGLTLNQDNSVVNDLIIDTGFNISSFGTDNNNELFICGFDGNIYKLEMN</sequence>
<feature type="chain" id="PRO_5026835078" evidence="1">
    <location>
        <begin position="25"/>
        <end position="394"/>
    </location>
</feature>
<evidence type="ECO:0000256" key="1">
    <source>
        <dbReference type="SAM" id="SignalP"/>
    </source>
</evidence>
<comment type="caution">
    <text evidence="3">The sequence shown here is derived from an EMBL/GenBank/DDBJ whole genome shotgun (WGS) entry which is preliminary data.</text>
</comment>
<protein>
    <submittedName>
        <fullName evidence="3">Glucose sorbosone dehydrogenase</fullName>
    </submittedName>
</protein>
<dbReference type="InterPro" id="IPR011041">
    <property type="entry name" value="Quinoprot_gluc/sorb_DH_b-prop"/>
</dbReference>
<evidence type="ECO:0000259" key="2">
    <source>
        <dbReference type="Pfam" id="PF07995"/>
    </source>
</evidence>
<keyword evidence="4" id="KW-1185">Reference proteome</keyword>
<dbReference type="InterPro" id="IPR012938">
    <property type="entry name" value="Glc/Sorbosone_DH"/>
</dbReference>
<dbReference type="InterPro" id="IPR011042">
    <property type="entry name" value="6-blade_b-propeller_TolB-like"/>
</dbReference>
<dbReference type="Pfam" id="PF07995">
    <property type="entry name" value="GSDH"/>
    <property type="match status" value="1"/>
</dbReference>
<keyword evidence="1" id="KW-0732">Signal</keyword>
<dbReference type="SUPFAM" id="SSF50952">
    <property type="entry name" value="Soluble quinoprotein glucose dehydrogenase"/>
    <property type="match status" value="1"/>
</dbReference>
<organism evidence="3 4">
    <name type="scientific">Leptobacterium flavescens</name>
    <dbReference type="NCBI Taxonomy" id="472055"/>
    <lineage>
        <taxon>Bacteria</taxon>
        <taxon>Pseudomonadati</taxon>
        <taxon>Bacteroidota</taxon>
        <taxon>Flavobacteriia</taxon>
        <taxon>Flavobacteriales</taxon>
        <taxon>Flavobacteriaceae</taxon>
        <taxon>Leptobacterium</taxon>
    </lineage>
</organism>
<dbReference type="PROSITE" id="PS51257">
    <property type="entry name" value="PROKAR_LIPOPROTEIN"/>
    <property type="match status" value="1"/>
</dbReference>
<evidence type="ECO:0000313" key="3">
    <source>
        <dbReference type="EMBL" id="NER13693.1"/>
    </source>
</evidence>
<accession>A0A6P0US45</accession>
<feature type="signal peptide" evidence="1">
    <location>
        <begin position="1"/>
        <end position="24"/>
    </location>
</feature>
<reference evidence="3 4" key="1">
    <citation type="submission" date="2020-01" db="EMBL/GenBank/DDBJ databases">
        <title>Leptobacterium flavescens.</title>
        <authorList>
            <person name="Wang G."/>
        </authorList>
    </citation>
    <scope>NUCLEOTIDE SEQUENCE [LARGE SCALE GENOMIC DNA]</scope>
    <source>
        <strain evidence="3 4">KCTC 22160</strain>
    </source>
</reference>
<dbReference type="PANTHER" id="PTHR19328">
    <property type="entry name" value="HEDGEHOG-INTERACTING PROTEIN"/>
    <property type="match status" value="1"/>
</dbReference>
<dbReference type="PANTHER" id="PTHR19328:SF75">
    <property type="entry name" value="ALDOSE SUGAR DEHYDROGENASE YLII"/>
    <property type="match status" value="1"/>
</dbReference>
<dbReference type="EMBL" id="JAABOO010000002">
    <property type="protein sequence ID" value="NER13693.1"/>
    <property type="molecule type" value="Genomic_DNA"/>
</dbReference>
<dbReference type="Gene3D" id="2.120.10.30">
    <property type="entry name" value="TolB, C-terminal domain"/>
    <property type="match status" value="1"/>
</dbReference>
<dbReference type="Proteomes" id="UP000468581">
    <property type="component" value="Unassembled WGS sequence"/>
</dbReference>
<gene>
    <name evidence="3" type="ORF">GWK08_09605</name>
</gene>
<dbReference type="RefSeq" id="WP_163606780.1">
    <property type="nucleotide sequence ID" value="NZ_JAABOO010000002.1"/>
</dbReference>
<dbReference type="AlphaFoldDB" id="A0A6P0US45"/>
<feature type="domain" description="Glucose/Sorbosone dehydrogenase" evidence="2">
    <location>
        <begin position="52"/>
        <end position="359"/>
    </location>
</feature>